<reference evidence="1 2" key="1">
    <citation type="submission" date="2018-10" db="EMBL/GenBank/DDBJ databases">
        <title>Genomic Encyclopedia of Archaeal and Bacterial Type Strains, Phase II (KMG-II): from individual species to whole genera.</title>
        <authorList>
            <person name="Goeker M."/>
        </authorList>
    </citation>
    <scope>NUCLEOTIDE SEQUENCE [LARGE SCALE GENOMIC DNA]</scope>
    <source>
        <strain evidence="1 2">DSM 43383</strain>
    </source>
</reference>
<dbReference type="Proteomes" id="UP000274601">
    <property type="component" value="Unassembled WGS sequence"/>
</dbReference>
<sequence length="67" mass="7336">MSGTSEGWLSSLKMAPVITLKRAEAFPWISGSFEDGFSCDLFVLQPSLMRLAIGLVRKCSARVQGEQ</sequence>
<accession>A0A495Q9N9</accession>
<evidence type="ECO:0000313" key="1">
    <source>
        <dbReference type="EMBL" id="RKS68209.1"/>
    </source>
</evidence>
<proteinExistence type="predicted"/>
<name>A0A495Q9N9_9ACTN</name>
<dbReference type="EMBL" id="RBWU01000008">
    <property type="protein sequence ID" value="RKS68209.1"/>
    <property type="molecule type" value="Genomic_DNA"/>
</dbReference>
<organism evidence="1 2">
    <name type="scientific">Actinomadura pelletieri DSM 43383</name>
    <dbReference type="NCBI Taxonomy" id="1120940"/>
    <lineage>
        <taxon>Bacteria</taxon>
        <taxon>Bacillati</taxon>
        <taxon>Actinomycetota</taxon>
        <taxon>Actinomycetes</taxon>
        <taxon>Streptosporangiales</taxon>
        <taxon>Thermomonosporaceae</taxon>
        <taxon>Actinomadura</taxon>
    </lineage>
</organism>
<evidence type="ECO:0000313" key="2">
    <source>
        <dbReference type="Proteomes" id="UP000274601"/>
    </source>
</evidence>
<gene>
    <name evidence="1" type="ORF">BZB76_6463</name>
</gene>
<protein>
    <submittedName>
        <fullName evidence="1">Uncharacterized protein</fullName>
    </submittedName>
</protein>
<keyword evidence="2" id="KW-1185">Reference proteome</keyword>
<dbReference type="AlphaFoldDB" id="A0A495Q9N9"/>
<comment type="caution">
    <text evidence="1">The sequence shown here is derived from an EMBL/GenBank/DDBJ whole genome shotgun (WGS) entry which is preliminary data.</text>
</comment>